<feature type="compositionally biased region" description="Pro residues" evidence="7">
    <location>
        <begin position="13"/>
        <end position="31"/>
    </location>
</feature>
<dbReference type="InterPro" id="IPR005829">
    <property type="entry name" value="Sugar_transporter_CS"/>
</dbReference>
<sequence>MSSIDPDAGPSASPVPPVPPVPPGPSGPSDPPAGRVAAFVRPRLGGFPRTFWVLWAGMLLNRLGTMVEPFLGLYLTTARGLSIAQAGAVMAVLGAGSLAGQLAGGVLADRAGRRLTLTAATLATGAAMLTLGYVQGIAAIVAAAFALGLVLDMYRPAAAAMVADLVSPADRPRAFGLLFWAVNLGWAVAMVLGGALARQGFLWLFWINALTCVGFGILVWRAVPETRPPRDRRVRVAGGFTAVLRDRVMAGYVLLTLVYTFVLMQGMTTMPLAMKEQGLGPQSYGLAIAANGVLIITVQPLVNAWLSARDHSRVLAAGFAVVGVGYGLTSLASTVWAYTVTILIWTLGEIIAASVLQAVVADLAPDHLRGTYSGMYGLAWSGGFLLAPLGGTQLLGVGAPALWLTCLALALAAAAGQLALAPAVRRRGSG</sequence>
<evidence type="ECO:0000256" key="2">
    <source>
        <dbReference type="ARBA" id="ARBA00022448"/>
    </source>
</evidence>
<evidence type="ECO:0000313" key="11">
    <source>
        <dbReference type="Proteomes" id="UP000614047"/>
    </source>
</evidence>
<feature type="transmembrane region" description="Helical" evidence="8">
    <location>
        <begin position="314"/>
        <end position="336"/>
    </location>
</feature>
<dbReference type="PANTHER" id="PTHR23517:SF2">
    <property type="entry name" value="MULTIDRUG RESISTANCE PROTEIN MDTH"/>
    <property type="match status" value="1"/>
</dbReference>
<evidence type="ECO:0000256" key="8">
    <source>
        <dbReference type="SAM" id="Phobius"/>
    </source>
</evidence>
<comment type="subcellular location">
    <subcellularLocation>
        <location evidence="1">Cell membrane</location>
        <topology evidence="1">Multi-pass membrane protein</topology>
    </subcellularLocation>
</comment>
<keyword evidence="2" id="KW-0813">Transport</keyword>
<dbReference type="RefSeq" id="WP_307828849.1">
    <property type="nucleotide sequence ID" value="NZ_BAABES010000027.1"/>
</dbReference>
<gene>
    <name evidence="10" type="ORF">IW256_002320</name>
</gene>
<keyword evidence="6 8" id="KW-0472">Membrane</keyword>
<comment type="caution">
    <text evidence="10">The sequence shown here is derived from an EMBL/GenBank/DDBJ whole genome shotgun (WGS) entry which is preliminary data.</text>
</comment>
<dbReference type="PROSITE" id="PS00216">
    <property type="entry name" value="SUGAR_TRANSPORT_1"/>
    <property type="match status" value="1"/>
</dbReference>
<dbReference type="SUPFAM" id="SSF103473">
    <property type="entry name" value="MFS general substrate transporter"/>
    <property type="match status" value="1"/>
</dbReference>
<feature type="transmembrane region" description="Helical" evidence="8">
    <location>
        <begin position="175"/>
        <end position="197"/>
    </location>
</feature>
<keyword evidence="3" id="KW-1003">Cell membrane</keyword>
<dbReference type="InterPro" id="IPR011701">
    <property type="entry name" value="MFS"/>
</dbReference>
<evidence type="ECO:0000256" key="3">
    <source>
        <dbReference type="ARBA" id="ARBA00022475"/>
    </source>
</evidence>
<feature type="transmembrane region" description="Helical" evidence="8">
    <location>
        <begin position="51"/>
        <end position="71"/>
    </location>
</feature>
<protein>
    <submittedName>
        <fullName evidence="10">MFS family permease</fullName>
    </submittedName>
</protein>
<keyword evidence="11" id="KW-1185">Reference proteome</keyword>
<evidence type="ECO:0000256" key="1">
    <source>
        <dbReference type="ARBA" id="ARBA00004651"/>
    </source>
</evidence>
<dbReference type="InterPro" id="IPR020846">
    <property type="entry name" value="MFS_dom"/>
</dbReference>
<dbReference type="PANTHER" id="PTHR23517">
    <property type="entry name" value="RESISTANCE PROTEIN MDTM, PUTATIVE-RELATED-RELATED"/>
    <property type="match status" value="1"/>
</dbReference>
<dbReference type="EMBL" id="JADOUA010000001">
    <property type="protein sequence ID" value="MBG6088207.1"/>
    <property type="molecule type" value="Genomic_DNA"/>
</dbReference>
<feature type="transmembrane region" description="Helical" evidence="8">
    <location>
        <begin position="284"/>
        <end position="302"/>
    </location>
</feature>
<accession>A0A931DFD5</accession>
<keyword evidence="5 8" id="KW-1133">Transmembrane helix</keyword>
<evidence type="ECO:0000256" key="7">
    <source>
        <dbReference type="SAM" id="MobiDB-lite"/>
    </source>
</evidence>
<feature type="transmembrane region" description="Helical" evidence="8">
    <location>
        <begin position="83"/>
        <end position="108"/>
    </location>
</feature>
<proteinExistence type="predicted"/>
<evidence type="ECO:0000256" key="6">
    <source>
        <dbReference type="ARBA" id="ARBA00023136"/>
    </source>
</evidence>
<organism evidence="10 11">
    <name type="scientific">Actinomadura viridis</name>
    <dbReference type="NCBI Taxonomy" id="58110"/>
    <lineage>
        <taxon>Bacteria</taxon>
        <taxon>Bacillati</taxon>
        <taxon>Actinomycetota</taxon>
        <taxon>Actinomycetes</taxon>
        <taxon>Streptosporangiales</taxon>
        <taxon>Thermomonosporaceae</taxon>
        <taxon>Actinomadura</taxon>
    </lineage>
</organism>
<feature type="transmembrane region" description="Helical" evidence="8">
    <location>
        <begin position="401"/>
        <end position="424"/>
    </location>
</feature>
<feature type="region of interest" description="Disordered" evidence="7">
    <location>
        <begin position="1"/>
        <end position="34"/>
    </location>
</feature>
<feature type="transmembrane region" description="Helical" evidence="8">
    <location>
        <begin position="342"/>
        <end position="364"/>
    </location>
</feature>
<evidence type="ECO:0000259" key="9">
    <source>
        <dbReference type="PROSITE" id="PS50850"/>
    </source>
</evidence>
<dbReference type="InterPro" id="IPR050171">
    <property type="entry name" value="MFS_Transporters"/>
</dbReference>
<feature type="transmembrane region" description="Helical" evidence="8">
    <location>
        <begin position="244"/>
        <end position="264"/>
    </location>
</feature>
<evidence type="ECO:0000256" key="5">
    <source>
        <dbReference type="ARBA" id="ARBA00022989"/>
    </source>
</evidence>
<feature type="transmembrane region" description="Helical" evidence="8">
    <location>
        <begin position="137"/>
        <end position="154"/>
    </location>
</feature>
<evidence type="ECO:0000313" key="10">
    <source>
        <dbReference type="EMBL" id="MBG6088207.1"/>
    </source>
</evidence>
<evidence type="ECO:0000256" key="4">
    <source>
        <dbReference type="ARBA" id="ARBA00022692"/>
    </source>
</evidence>
<dbReference type="Proteomes" id="UP000614047">
    <property type="component" value="Unassembled WGS sequence"/>
</dbReference>
<feature type="domain" description="Major facilitator superfamily (MFS) profile" evidence="9">
    <location>
        <begin position="50"/>
        <end position="425"/>
    </location>
</feature>
<feature type="compositionally biased region" description="Low complexity" evidence="7">
    <location>
        <begin position="1"/>
        <end position="12"/>
    </location>
</feature>
<keyword evidence="4 8" id="KW-0812">Transmembrane</keyword>
<dbReference type="InterPro" id="IPR036259">
    <property type="entry name" value="MFS_trans_sf"/>
</dbReference>
<feature type="transmembrane region" description="Helical" evidence="8">
    <location>
        <begin position="203"/>
        <end position="223"/>
    </location>
</feature>
<dbReference type="CDD" id="cd17329">
    <property type="entry name" value="MFS_MdtH_MDR_like"/>
    <property type="match status" value="1"/>
</dbReference>
<dbReference type="PROSITE" id="PS50850">
    <property type="entry name" value="MFS"/>
    <property type="match status" value="1"/>
</dbReference>
<dbReference type="GO" id="GO:0022857">
    <property type="term" value="F:transmembrane transporter activity"/>
    <property type="evidence" value="ECO:0007669"/>
    <property type="project" value="InterPro"/>
</dbReference>
<dbReference type="Gene3D" id="1.20.1250.20">
    <property type="entry name" value="MFS general substrate transporter like domains"/>
    <property type="match status" value="1"/>
</dbReference>
<feature type="transmembrane region" description="Helical" evidence="8">
    <location>
        <begin position="376"/>
        <end position="395"/>
    </location>
</feature>
<name>A0A931DFD5_9ACTN</name>
<reference evidence="10" key="1">
    <citation type="submission" date="2020-11" db="EMBL/GenBank/DDBJ databases">
        <title>Sequencing the genomes of 1000 actinobacteria strains.</title>
        <authorList>
            <person name="Klenk H.-P."/>
        </authorList>
    </citation>
    <scope>NUCLEOTIDE SEQUENCE</scope>
    <source>
        <strain evidence="10">DSM 43175</strain>
    </source>
</reference>
<dbReference type="Pfam" id="PF07690">
    <property type="entry name" value="MFS_1"/>
    <property type="match status" value="1"/>
</dbReference>
<dbReference type="AlphaFoldDB" id="A0A931DFD5"/>
<dbReference type="GO" id="GO:0005886">
    <property type="term" value="C:plasma membrane"/>
    <property type="evidence" value="ECO:0007669"/>
    <property type="project" value="UniProtKB-SubCell"/>
</dbReference>